<evidence type="ECO:0000313" key="9">
    <source>
        <dbReference type="EMBL" id="CAD7701621.1"/>
    </source>
</evidence>
<dbReference type="PANTHER" id="PTHR21597:SF0">
    <property type="entry name" value="THO COMPLEX SUBUNIT 2"/>
    <property type="match status" value="1"/>
</dbReference>
<feature type="domain" description="THO complex subunitTHOC2 N-terminal" evidence="7">
    <location>
        <begin position="556"/>
        <end position="631"/>
    </location>
</feature>
<dbReference type="EMBL" id="CAJHUC010001586">
    <property type="protein sequence ID" value="CAD7701621.1"/>
    <property type="molecule type" value="Genomic_DNA"/>
</dbReference>
<keyword evidence="10" id="KW-1185">Reference proteome</keyword>
<dbReference type="Pfam" id="PF11262">
    <property type="entry name" value="Tho2"/>
    <property type="match status" value="1"/>
</dbReference>
<comment type="caution">
    <text evidence="9">The sequence shown here is derived from an EMBL/GenBank/DDBJ whole genome shotgun (WGS) entry which is preliminary data.</text>
</comment>
<organism evidence="9 10">
    <name type="scientific">Ostreobium quekettii</name>
    <dbReference type="NCBI Taxonomy" id="121088"/>
    <lineage>
        <taxon>Eukaryota</taxon>
        <taxon>Viridiplantae</taxon>
        <taxon>Chlorophyta</taxon>
        <taxon>core chlorophytes</taxon>
        <taxon>Ulvophyceae</taxon>
        <taxon>TCBD clade</taxon>
        <taxon>Bryopsidales</taxon>
        <taxon>Ostreobineae</taxon>
        <taxon>Ostreobiaceae</taxon>
        <taxon>Ostreobium</taxon>
    </lineage>
</organism>
<evidence type="ECO:0000256" key="4">
    <source>
        <dbReference type="ARBA" id="ARBA00023242"/>
    </source>
</evidence>
<evidence type="ECO:0000256" key="3">
    <source>
        <dbReference type="ARBA" id="ARBA00019596"/>
    </source>
</evidence>
<feature type="domain" description="THO complex subunit 2 N-terminal" evidence="8">
    <location>
        <begin position="414"/>
        <end position="538"/>
    </location>
</feature>
<dbReference type="InterPro" id="IPR021418">
    <property type="entry name" value="THO_THOC2_C"/>
</dbReference>
<dbReference type="InterPro" id="IPR040007">
    <property type="entry name" value="Tho2"/>
</dbReference>
<dbReference type="PANTHER" id="PTHR21597">
    <property type="entry name" value="THO2 PROTEIN"/>
    <property type="match status" value="1"/>
</dbReference>
<protein>
    <recommendedName>
        <fullName evidence="3">THO complex subunit 2</fullName>
    </recommendedName>
</protein>
<evidence type="ECO:0000259" key="6">
    <source>
        <dbReference type="Pfam" id="PF11262"/>
    </source>
</evidence>
<name>A0A8S1J6C5_9CHLO</name>
<evidence type="ECO:0000256" key="1">
    <source>
        <dbReference type="ARBA" id="ARBA00004123"/>
    </source>
</evidence>
<evidence type="ECO:0000256" key="5">
    <source>
        <dbReference type="SAM" id="MobiDB-lite"/>
    </source>
</evidence>
<keyword evidence="4" id="KW-0539">Nucleus</keyword>
<dbReference type="InterPro" id="IPR021726">
    <property type="entry name" value="THO_THOC2_N"/>
</dbReference>
<evidence type="ECO:0000259" key="7">
    <source>
        <dbReference type="Pfam" id="PF11732"/>
    </source>
</evidence>
<dbReference type="GO" id="GO:0003729">
    <property type="term" value="F:mRNA binding"/>
    <property type="evidence" value="ECO:0007669"/>
    <property type="project" value="TreeGrafter"/>
</dbReference>
<dbReference type="InterPro" id="IPR032302">
    <property type="entry name" value="THOC2_N"/>
</dbReference>
<comment type="similarity">
    <text evidence="2">Belongs to the THOC2 family.</text>
</comment>
<dbReference type="Pfam" id="PF16134">
    <property type="entry name" value="THOC2_N"/>
    <property type="match status" value="2"/>
</dbReference>
<reference evidence="9" key="1">
    <citation type="submission" date="2020-12" db="EMBL/GenBank/DDBJ databases">
        <authorList>
            <person name="Iha C."/>
        </authorList>
    </citation>
    <scope>NUCLEOTIDE SEQUENCE</scope>
</reference>
<evidence type="ECO:0000256" key="2">
    <source>
        <dbReference type="ARBA" id="ARBA00007857"/>
    </source>
</evidence>
<feature type="domain" description="THO complex subunit 2 N-terminal" evidence="8">
    <location>
        <begin position="33"/>
        <end position="182"/>
    </location>
</feature>
<dbReference type="GO" id="GO:0006406">
    <property type="term" value="P:mRNA export from nucleus"/>
    <property type="evidence" value="ECO:0007669"/>
    <property type="project" value="InterPro"/>
</dbReference>
<feature type="domain" description="THO complex subunitTHOC2 C-terminal" evidence="6">
    <location>
        <begin position="875"/>
        <end position="1169"/>
    </location>
</feature>
<accession>A0A8S1J6C5</accession>
<dbReference type="OrthoDB" id="29024at2759"/>
<evidence type="ECO:0000259" key="8">
    <source>
        <dbReference type="Pfam" id="PF16134"/>
    </source>
</evidence>
<dbReference type="GO" id="GO:0006397">
    <property type="term" value="P:mRNA processing"/>
    <property type="evidence" value="ECO:0007669"/>
    <property type="project" value="InterPro"/>
</dbReference>
<dbReference type="Pfam" id="PF11732">
    <property type="entry name" value="Thoc2"/>
    <property type="match status" value="1"/>
</dbReference>
<dbReference type="Proteomes" id="UP000708148">
    <property type="component" value="Unassembled WGS sequence"/>
</dbReference>
<evidence type="ECO:0000313" key="10">
    <source>
        <dbReference type="Proteomes" id="UP000708148"/>
    </source>
</evidence>
<comment type="subcellular location">
    <subcellularLocation>
        <location evidence="1">Nucleus</location>
    </subcellularLocation>
</comment>
<proteinExistence type="inferred from homology"/>
<sequence>MAVYGVLDAAAHGAKAVPDAVSELKGVAASAGASEVSEIVLDSMWVLWNLVDPEADARAGDGGVRGALVEAARALVSDGVLTSRKLKETADLDFLERMSMLPCPAEDWKKKEGKALRAQRANLVVPRYKLLQEESEGFAKMVALAAALRRSDFDVEAFDALMEAYIGDFRLDPHRVLDVIVDALPEENFNGSFRVLSRFNREHLADLLGFKLRGYQGLGVPTPAAVLAKMARLVTEGYVDFGRLARHVGPPMEQWVEKTDKWLVATIEQVNATAEIRLNKSGSHGQDGAKRRVGLMGALAIDAGRIEERVRGLLPEDNQRLGLYGEFLNMDQIDFVLRELQEMRGVAAWADAAYPPFQRALQSAIDKLITPVYVKIVPGGVEFARKYLLDGNFRGEPYPREPPGPKLDRRAYLLLEYLGLYIHTDLRLFDKVCRVMKHEALYYHHTDDARGQSTYVEEIRPETVENILAHVILPGLMLIPSSPAKAWEAYEVMSVLDYESRAIVFSCLETLMPAVPILDGADKMAEHQTKQVLKRVFKPQDRREQRDLLKPLARRLSHIAAGAPFSVAWEIIQAAEQYSNLHECYAEALNYCPELLFGALVHCLCYKLCDGREKIDTDTGVGFAPWVQNLSRFIGVVCKIHSWRFEITQLLELIVKEVKSGDMFMPLVLTDIIKSMTGIESFMDLSENQLQAMAGSRALQRAFLCPRHLVPTVGSSGRDAKRLLDALLQGNSDNKLAFPMLILLQKARRLVAINPVASDVKFLMQWTDKANEVASQYLDFLVNTMSREAYEKLLPPLDSLVNDYGLNPAEAFQLFRPLLKPMESAETEDGEIGNESSKMEGVEYAQQNGNGDGLTFSGLAKAVEAFTPLKDVQLWTNLSPEFYALFWSLSAYDLVYPKDKYESECKRVQEMMKMREDKLRYLQRLRDTPRDQLVLLDREIQALNGCHRQLLHDSTRHAKRVEDVKQQLSRTKATLLTQIKSGPQLIAEAFLHHCVLPRLRVGPLEAYFCFHFVMLMNELQVPGFRTILVFDKLVKEIVPCMANMTDQEATALGVLLEKVFGVMERWRNDESLFNKECSISNTDNKVSREHYLTINWRWQYRLAKQLTAYLKEEQYVLKHNALLVAMKIVKVFPRIKGVAPHLREAAEEVRNKDERKDLKTQATRYVGALDAEAARPNRMVEIHLFGGAPADRLEQVRRQTDASGNGAQTSGMGYMEDVAVANGQQSRSRGKRKADEATSDEQKKKTRKAEVGGMCTAVGGCISFYWQKAIGKVHGCIVSGPLCVQGVCCNLSLARNVLFGQ</sequence>
<feature type="compositionally biased region" description="Basic and acidic residues" evidence="5">
    <location>
        <begin position="1233"/>
        <end position="1243"/>
    </location>
</feature>
<gene>
    <name evidence="9" type="ORF">OSTQU699_LOCUS6978</name>
</gene>
<feature type="region of interest" description="Disordered" evidence="5">
    <location>
        <begin position="1221"/>
        <end position="1249"/>
    </location>
</feature>
<dbReference type="GO" id="GO:0000445">
    <property type="term" value="C:THO complex part of transcription export complex"/>
    <property type="evidence" value="ECO:0007669"/>
    <property type="project" value="TreeGrafter"/>
</dbReference>